<dbReference type="EMBL" id="CAJVQB010040664">
    <property type="protein sequence ID" value="CAG8828682.1"/>
    <property type="molecule type" value="Genomic_DNA"/>
</dbReference>
<keyword evidence="2" id="KW-1185">Reference proteome</keyword>
<proteinExistence type="predicted"/>
<gene>
    <name evidence="1" type="ORF">GMARGA_LOCUS29776</name>
</gene>
<name>A0ABN7WED9_GIGMA</name>
<comment type="caution">
    <text evidence="1">The sequence shown here is derived from an EMBL/GenBank/DDBJ whole genome shotgun (WGS) entry which is preliminary data.</text>
</comment>
<reference evidence="1 2" key="1">
    <citation type="submission" date="2021-06" db="EMBL/GenBank/DDBJ databases">
        <authorList>
            <person name="Kallberg Y."/>
            <person name="Tangrot J."/>
            <person name="Rosling A."/>
        </authorList>
    </citation>
    <scope>NUCLEOTIDE SEQUENCE [LARGE SCALE GENOMIC DNA]</scope>
    <source>
        <strain evidence="1 2">120-4 pot B 10/14</strain>
    </source>
</reference>
<accession>A0ABN7WED9</accession>
<dbReference type="Proteomes" id="UP000789901">
    <property type="component" value="Unassembled WGS sequence"/>
</dbReference>
<organism evidence="1 2">
    <name type="scientific">Gigaspora margarita</name>
    <dbReference type="NCBI Taxonomy" id="4874"/>
    <lineage>
        <taxon>Eukaryota</taxon>
        <taxon>Fungi</taxon>
        <taxon>Fungi incertae sedis</taxon>
        <taxon>Mucoromycota</taxon>
        <taxon>Glomeromycotina</taxon>
        <taxon>Glomeromycetes</taxon>
        <taxon>Diversisporales</taxon>
        <taxon>Gigasporaceae</taxon>
        <taxon>Gigaspora</taxon>
    </lineage>
</organism>
<sequence length="86" mass="10619">MEDKDSKQKMNEEIQKIETIQEYQKMIYKVRKLENEIIHRLEIESHIERKYNNFASNTKKMIDKIKDEIKKHFEKLTKHNPVNMEK</sequence>
<protein>
    <submittedName>
        <fullName evidence="1">39921_t:CDS:1</fullName>
    </submittedName>
</protein>
<evidence type="ECO:0000313" key="1">
    <source>
        <dbReference type="EMBL" id="CAG8828682.1"/>
    </source>
</evidence>
<evidence type="ECO:0000313" key="2">
    <source>
        <dbReference type="Proteomes" id="UP000789901"/>
    </source>
</evidence>